<dbReference type="SMART" id="SM00443">
    <property type="entry name" value="G_patch"/>
    <property type="match status" value="1"/>
</dbReference>
<keyword evidence="3" id="KW-0539">Nucleus</keyword>
<keyword evidence="8" id="KW-1185">Reference proteome</keyword>
<dbReference type="InterPro" id="IPR058719">
    <property type="entry name" value="WHD_LYAR"/>
</dbReference>
<gene>
    <name evidence="7" type="ORF">SSX86_009333</name>
</gene>
<dbReference type="AlphaFoldDB" id="A0AAP0H2W2"/>
<feature type="compositionally biased region" description="Basic and acidic residues" evidence="4">
    <location>
        <begin position="67"/>
        <end position="83"/>
    </location>
</feature>
<evidence type="ECO:0000256" key="3">
    <source>
        <dbReference type="ARBA" id="ARBA00023242"/>
    </source>
</evidence>
<feature type="compositionally biased region" description="Basic residues" evidence="4">
    <location>
        <begin position="261"/>
        <end position="271"/>
    </location>
</feature>
<sequence length="518" mass="58213">MVIKLDVHNDCNRSKAFYAVSRLLGVESLSMDMKDKKLTVIGYADPVKVAGKLKKWHPEILTVETVKEPEKKKEPEKNEEEEKKKKKKKKEQEEAAMGFTSQYFGGWVGNALNGEKAKSKTLSFRRRPPSVEKRRRQQPLDGGATTTMAAPEAPLCYVGVARKSAAFRLMKQMGWEEGEGLGKEKQGIKGHVRVSNKQDTVGIGLDKPNAWAFDTTQFDGILKKLKVQATVIKQEDDDDDLEAESPKEDSKTTVKATRPQGRYKRREKGKHVRAYSAQDLEGILVKKVEDDPEPKPDPFSYQDGDLEMVEASESKSDNVKAKEGPVIPPDWWGYKNGFVSGGFLGAKSKRRKSGVTEDAQQCNNKRTVFHEEDQENLYKLVQDKATSGKQGLGIKDQPRKVAGVRFQGKRTSFSDDDEEDGSEAEDCQPSAKRECNEIQDSRKNSESKLKLKKLCKKLLCEVPERSLKLKKLKLLVDEQCSVLSDFSSKKDALAFLKKKLEGSETFTVEGKKVRLSSK</sequence>
<comment type="subcellular location">
    <subcellularLocation>
        <location evidence="2">Membrane</location>
        <topology evidence="2">Peripheral membrane protein</topology>
    </subcellularLocation>
    <subcellularLocation>
        <location evidence="1">Nucleus</location>
    </subcellularLocation>
</comment>
<evidence type="ECO:0000256" key="2">
    <source>
        <dbReference type="ARBA" id="ARBA00004170"/>
    </source>
</evidence>
<evidence type="ECO:0008006" key="9">
    <source>
        <dbReference type="Google" id="ProtNLM"/>
    </source>
</evidence>
<evidence type="ECO:0000259" key="5">
    <source>
        <dbReference type="PROSITE" id="PS50174"/>
    </source>
</evidence>
<reference evidence="7 8" key="1">
    <citation type="submission" date="2024-04" db="EMBL/GenBank/DDBJ databases">
        <title>The reference genome of an endangered Asteraceae, Deinandra increscens subsp. villosa, native to the Central Coast of California.</title>
        <authorList>
            <person name="Guilliams M."/>
            <person name="Hasenstab-Lehman K."/>
            <person name="Meyer R."/>
            <person name="Mcevoy S."/>
        </authorList>
    </citation>
    <scope>NUCLEOTIDE SEQUENCE [LARGE SCALE GENOMIC DNA]</scope>
    <source>
        <tissue evidence="7">Leaf</tissue>
    </source>
</reference>
<dbReference type="PANTHER" id="PTHR23149:SF9">
    <property type="entry name" value="G PATCH DOMAIN-CONTAINING PROTEIN 4"/>
    <property type="match status" value="1"/>
</dbReference>
<dbReference type="EMBL" id="JBCNJP010000010">
    <property type="protein sequence ID" value="KAK9072898.1"/>
    <property type="molecule type" value="Genomic_DNA"/>
</dbReference>
<feature type="domain" description="HMA" evidence="6">
    <location>
        <begin position="1"/>
        <end position="64"/>
    </location>
</feature>
<dbReference type="GO" id="GO:0009626">
    <property type="term" value="P:plant-type hypersensitive response"/>
    <property type="evidence" value="ECO:0007669"/>
    <property type="project" value="UniProtKB-KW"/>
</dbReference>
<feature type="region of interest" description="Disordered" evidence="4">
    <location>
        <begin position="387"/>
        <end position="446"/>
    </location>
</feature>
<dbReference type="PROSITE" id="PS50174">
    <property type="entry name" value="G_PATCH"/>
    <property type="match status" value="1"/>
</dbReference>
<dbReference type="GO" id="GO:0046872">
    <property type="term" value="F:metal ion binding"/>
    <property type="evidence" value="ECO:0007669"/>
    <property type="project" value="InterPro"/>
</dbReference>
<feature type="compositionally biased region" description="Acidic residues" evidence="4">
    <location>
        <begin position="414"/>
        <end position="426"/>
    </location>
</feature>
<dbReference type="Pfam" id="PF25879">
    <property type="entry name" value="WHD_LYAR"/>
    <property type="match status" value="1"/>
</dbReference>
<feature type="region of interest" description="Disordered" evidence="4">
    <location>
        <begin position="67"/>
        <end position="92"/>
    </location>
</feature>
<proteinExistence type="predicted"/>
<evidence type="ECO:0000313" key="8">
    <source>
        <dbReference type="Proteomes" id="UP001408789"/>
    </source>
</evidence>
<name>A0AAP0H2W2_9ASTR</name>
<dbReference type="InterPro" id="IPR006121">
    <property type="entry name" value="HMA_dom"/>
</dbReference>
<feature type="compositionally biased region" description="Basic residues" evidence="4">
    <location>
        <begin position="123"/>
        <end position="137"/>
    </location>
</feature>
<dbReference type="InterPro" id="IPR000467">
    <property type="entry name" value="G_patch_dom"/>
</dbReference>
<dbReference type="Pfam" id="PF01585">
    <property type="entry name" value="G-patch"/>
    <property type="match status" value="1"/>
</dbReference>
<comment type="caution">
    <text evidence="7">The sequence shown here is derived from an EMBL/GenBank/DDBJ whole genome shotgun (WGS) entry which is preliminary data.</text>
</comment>
<dbReference type="Gene3D" id="3.30.70.100">
    <property type="match status" value="1"/>
</dbReference>
<feature type="region of interest" description="Disordered" evidence="4">
    <location>
        <begin position="117"/>
        <end position="147"/>
    </location>
</feature>
<dbReference type="Proteomes" id="UP001408789">
    <property type="component" value="Unassembled WGS sequence"/>
</dbReference>
<feature type="region of interest" description="Disordered" evidence="4">
    <location>
        <begin position="236"/>
        <end position="271"/>
    </location>
</feature>
<feature type="domain" description="G-patch" evidence="5">
    <location>
        <begin position="162"/>
        <end position="208"/>
    </location>
</feature>
<dbReference type="GO" id="GO:0003676">
    <property type="term" value="F:nucleic acid binding"/>
    <property type="evidence" value="ECO:0007669"/>
    <property type="project" value="InterPro"/>
</dbReference>
<dbReference type="InterPro" id="IPR050656">
    <property type="entry name" value="PINX1"/>
</dbReference>
<protein>
    <recommendedName>
        <fullName evidence="9">G-patch domain-containing protein</fullName>
    </recommendedName>
</protein>
<organism evidence="7 8">
    <name type="scientific">Deinandra increscens subsp. villosa</name>
    <dbReference type="NCBI Taxonomy" id="3103831"/>
    <lineage>
        <taxon>Eukaryota</taxon>
        <taxon>Viridiplantae</taxon>
        <taxon>Streptophyta</taxon>
        <taxon>Embryophyta</taxon>
        <taxon>Tracheophyta</taxon>
        <taxon>Spermatophyta</taxon>
        <taxon>Magnoliopsida</taxon>
        <taxon>eudicotyledons</taxon>
        <taxon>Gunneridae</taxon>
        <taxon>Pentapetalae</taxon>
        <taxon>asterids</taxon>
        <taxon>campanulids</taxon>
        <taxon>Asterales</taxon>
        <taxon>Asteraceae</taxon>
        <taxon>Asteroideae</taxon>
        <taxon>Heliantheae alliance</taxon>
        <taxon>Madieae</taxon>
        <taxon>Madiinae</taxon>
        <taxon>Deinandra</taxon>
    </lineage>
</organism>
<feature type="compositionally biased region" description="Basic and acidic residues" evidence="4">
    <location>
        <begin position="431"/>
        <end position="446"/>
    </location>
</feature>
<dbReference type="PROSITE" id="PS50846">
    <property type="entry name" value="HMA_2"/>
    <property type="match status" value="1"/>
</dbReference>
<dbReference type="GO" id="GO:0005730">
    <property type="term" value="C:nucleolus"/>
    <property type="evidence" value="ECO:0007669"/>
    <property type="project" value="TreeGrafter"/>
</dbReference>
<dbReference type="GO" id="GO:0016020">
    <property type="term" value="C:membrane"/>
    <property type="evidence" value="ECO:0007669"/>
    <property type="project" value="UniProtKB-SubCell"/>
</dbReference>
<evidence type="ECO:0000259" key="6">
    <source>
        <dbReference type="PROSITE" id="PS50846"/>
    </source>
</evidence>
<dbReference type="PANTHER" id="PTHR23149">
    <property type="entry name" value="G PATCH DOMAIN CONTAINING PROTEIN"/>
    <property type="match status" value="1"/>
</dbReference>
<accession>A0AAP0H2W2</accession>
<evidence type="ECO:0000256" key="4">
    <source>
        <dbReference type="SAM" id="MobiDB-lite"/>
    </source>
</evidence>
<evidence type="ECO:0000256" key="1">
    <source>
        <dbReference type="ARBA" id="ARBA00004123"/>
    </source>
</evidence>
<evidence type="ECO:0000313" key="7">
    <source>
        <dbReference type="EMBL" id="KAK9072898.1"/>
    </source>
</evidence>